<dbReference type="GO" id="GO:0004615">
    <property type="term" value="F:phosphomannomutase activity"/>
    <property type="evidence" value="ECO:0007669"/>
    <property type="project" value="TreeGrafter"/>
</dbReference>
<comment type="similarity">
    <text evidence="1 6 7">Belongs to the phosphohexose mutase family.</text>
</comment>
<dbReference type="GO" id="GO:0005829">
    <property type="term" value="C:cytosol"/>
    <property type="evidence" value="ECO:0007669"/>
    <property type="project" value="TreeGrafter"/>
</dbReference>
<dbReference type="AlphaFoldDB" id="A0A0J1HH38"/>
<dbReference type="CDD" id="cd05802">
    <property type="entry name" value="GlmM"/>
    <property type="match status" value="1"/>
</dbReference>
<dbReference type="GO" id="GO:0006048">
    <property type="term" value="P:UDP-N-acetylglucosamine biosynthetic process"/>
    <property type="evidence" value="ECO:0007669"/>
    <property type="project" value="TreeGrafter"/>
</dbReference>
<dbReference type="FunFam" id="3.40.120.10:FF:000001">
    <property type="entry name" value="Phosphoglucosamine mutase"/>
    <property type="match status" value="1"/>
</dbReference>
<comment type="caution">
    <text evidence="13">The sequence shown here is derived from an EMBL/GenBank/DDBJ whole genome shotgun (WGS) entry which is preliminary data.</text>
</comment>
<feature type="modified residue" description="Phosphoserine" evidence="6">
    <location>
        <position position="101"/>
    </location>
</feature>
<reference evidence="13 14" key="1">
    <citation type="submission" date="2015-05" db="EMBL/GenBank/DDBJ databases">
        <title>Photobacterium galathea sp. nov.</title>
        <authorList>
            <person name="Machado H."/>
            <person name="Gram L."/>
        </authorList>
    </citation>
    <scope>NUCLEOTIDE SEQUENCE [LARGE SCALE GENOMIC DNA]</scope>
    <source>
        <strain evidence="13 14">DSM 22954</strain>
    </source>
</reference>
<dbReference type="InterPro" id="IPR016066">
    <property type="entry name" value="A-D-PHexomutase_CS"/>
</dbReference>
<feature type="binding site" evidence="6">
    <location>
        <position position="240"/>
    </location>
    <ligand>
        <name>Mg(2+)</name>
        <dbReference type="ChEBI" id="CHEBI:18420"/>
    </ligand>
</feature>
<dbReference type="Pfam" id="PF00408">
    <property type="entry name" value="PGM_PMM_IV"/>
    <property type="match status" value="1"/>
</dbReference>
<sequence length="448" mass="47627">MTRKYFGTDGVRGKVGEYPITPDFALKLGWAAGRVLSRLGTKKVIIGKDTRISGYMLESALEAGLSAAGINAILTGPLPTPAVAYLTKTFRAEAGIVISASHNPFYDNGIKFFSAAGEKLPDDVELAIEAELDKDIECVDSHLLGKAKRMEDAAGRYIEFCKGTFPSQYSLAGLKLVVDCANGAAYHIAPNVLSELGADVTVIGNQPNGVNINENCGATSMALLQKTVVECQADMGIALDGDSDRIMMVDSKGNVIDGDQILFILAKQALINGNLKGGVVGTLMSNMGLEVALGKLGIPFVRAKVGDRYVMEQLLEKDWWLGGENSGHVICRNLVTTGDAIVAALQVLSVVSETGKTIDELVSEMPMMPQTLVNVRFNSESAPLESQAVMDAVKDAEAALKVGTDNPVGRILLRKSGTEPLIRVMAEANCVELAEQWANHIADAVKAA</sequence>
<feature type="active site" description="Phosphoserine intermediate" evidence="6">
    <location>
        <position position="101"/>
    </location>
</feature>
<keyword evidence="3 6" id="KW-0479">Metal-binding</keyword>
<name>A0A0J1HH38_9GAMM</name>
<evidence type="ECO:0000256" key="2">
    <source>
        <dbReference type="ARBA" id="ARBA00022553"/>
    </source>
</evidence>
<proteinExistence type="inferred from homology"/>
<evidence type="ECO:0000256" key="1">
    <source>
        <dbReference type="ARBA" id="ARBA00010231"/>
    </source>
</evidence>
<gene>
    <name evidence="6 13" type="primary">glmM</name>
    <name evidence="13" type="ORF">ABT57_03270</name>
</gene>
<dbReference type="SUPFAM" id="SSF55957">
    <property type="entry name" value="Phosphoglucomutase, C-terminal domain"/>
    <property type="match status" value="1"/>
</dbReference>
<dbReference type="PATRIC" id="fig|320778.3.peg.703"/>
<feature type="domain" description="Alpha-D-phosphohexomutase alpha/beta/alpha" evidence="10">
    <location>
        <begin position="3"/>
        <end position="135"/>
    </location>
</feature>
<feature type="domain" description="Alpha-D-phosphohexomutase alpha/beta/alpha" evidence="11">
    <location>
        <begin position="156"/>
        <end position="253"/>
    </location>
</feature>
<evidence type="ECO:0000313" key="13">
    <source>
        <dbReference type="EMBL" id="KLV10941.1"/>
    </source>
</evidence>
<dbReference type="GO" id="GO:0008966">
    <property type="term" value="F:phosphoglucosamine mutase activity"/>
    <property type="evidence" value="ECO:0007669"/>
    <property type="project" value="UniProtKB-UniRule"/>
</dbReference>
<comment type="function">
    <text evidence="6 8">Catalyzes the conversion of glucosamine-6-phosphate to glucosamine-1-phosphate.</text>
</comment>
<dbReference type="GO" id="GO:0000287">
    <property type="term" value="F:magnesium ion binding"/>
    <property type="evidence" value="ECO:0007669"/>
    <property type="project" value="UniProtKB-UniRule"/>
</dbReference>
<evidence type="ECO:0000259" key="9">
    <source>
        <dbReference type="Pfam" id="PF00408"/>
    </source>
</evidence>
<dbReference type="PROSITE" id="PS00710">
    <property type="entry name" value="PGM_PMM"/>
    <property type="match status" value="1"/>
</dbReference>
<dbReference type="FunFam" id="3.30.310.50:FF:000001">
    <property type="entry name" value="Phosphoglucosamine mutase"/>
    <property type="match status" value="1"/>
</dbReference>
<dbReference type="InterPro" id="IPR005846">
    <property type="entry name" value="A-D-PHexomutase_a/b/a-III"/>
</dbReference>
<dbReference type="FunFam" id="3.40.120.10:FF:000003">
    <property type="entry name" value="Phosphoglucosamine mutase"/>
    <property type="match status" value="1"/>
</dbReference>
<dbReference type="GO" id="GO:0005975">
    <property type="term" value="P:carbohydrate metabolic process"/>
    <property type="evidence" value="ECO:0007669"/>
    <property type="project" value="InterPro"/>
</dbReference>
<dbReference type="Pfam" id="PF02878">
    <property type="entry name" value="PGM_PMM_I"/>
    <property type="match status" value="1"/>
</dbReference>
<comment type="catalytic activity">
    <reaction evidence="6 8">
        <text>alpha-D-glucosamine 1-phosphate = D-glucosamine 6-phosphate</text>
        <dbReference type="Rhea" id="RHEA:23424"/>
        <dbReference type="ChEBI" id="CHEBI:58516"/>
        <dbReference type="ChEBI" id="CHEBI:58725"/>
        <dbReference type="EC" id="5.4.2.10"/>
    </reaction>
</comment>
<dbReference type="InterPro" id="IPR005844">
    <property type="entry name" value="A-D-PHexomutase_a/b/a-I"/>
</dbReference>
<dbReference type="Pfam" id="PF02879">
    <property type="entry name" value="PGM_PMM_II"/>
    <property type="match status" value="1"/>
</dbReference>
<dbReference type="STRING" id="320778.ABT57_03270"/>
<evidence type="ECO:0000259" key="10">
    <source>
        <dbReference type="Pfam" id="PF02878"/>
    </source>
</evidence>
<evidence type="ECO:0000256" key="6">
    <source>
        <dbReference type="HAMAP-Rule" id="MF_01554"/>
    </source>
</evidence>
<dbReference type="InterPro" id="IPR036900">
    <property type="entry name" value="A-D-PHexomutase_C_sf"/>
</dbReference>
<dbReference type="InterPro" id="IPR005843">
    <property type="entry name" value="A-D-PHexomutase_C"/>
</dbReference>
<dbReference type="PRINTS" id="PR00509">
    <property type="entry name" value="PGMPMM"/>
</dbReference>
<dbReference type="PANTHER" id="PTHR42946">
    <property type="entry name" value="PHOSPHOHEXOSE MUTASE"/>
    <property type="match status" value="1"/>
</dbReference>
<evidence type="ECO:0000259" key="11">
    <source>
        <dbReference type="Pfam" id="PF02879"/>
    </source>
</evidence>
<evidence type="ECO:0000256" key="8">
    <source>
        <dbReference type="RuleBase" id="RU004327"/>
    </source>
</evidence>
<feature type="binding site" evidence="6">
    <location>
        <position position="244"/>
    </location>
    <ligand>
        <name>Mg(2+)</name>
        <dbReference type="ChEBI" id="CHEBI:18420"/>
    </ligand>
</feature>
<dbReference type="InterPro" id="IPR006352">
    <property type="entry name" value="GlmM_bact"/>
</dbReference>
<dbReference type="SUPFAM" id="SSF53738">
    <property type="entry name" value="Phosphoglucomutase, first 3 domains"/>
    <property type="match status" value="3"/>
</dbReference>
<evidence type="ECO:0000259" key="12">
    <source>
        <dbReference type="Pfam" id="PF02880"/>
    </source>
</evidence>
<accession>A0A0J1HH38</accession>
<protein>
    <recommendedName>
        <fullName evidence="6 8">Phosphoglucosamine mutase</fullName>
        <ecNumber evidence="6 8">5.4.2.10</ecNumber>
    </recommendedName>
</protein>
<keyword evidence="4 6" id="KW-0460">Magnesium</keyword>
<keyword evidence="2 6" id="KW-0597">Phosphoprotein</keyword>
<feature type="binding site" description="via phosphate group" evidence="6">
    <location>
        <position position="101"/>
    </location>
    <ligand>
        <name>Mg(2+)</name>
        <dbReference type="ChEBI" id="CHEBI:18420"/>
    </ligand>
</feature>
<keyword evidence="5 6" id="KW-0413">Isomerase</keyword>
<dbReference type="Gene3D" id="3.30.310.50">
    <property type="entry name" value="Alpha-D-phosphohexomutase, C-terminal domain"/>
    <property type="match status" value="1"/>
</dbReference>
<dbReference type="PANTHER" id="PTHR42946:SF1">
    <property type="entry name" value="PHOSPHOGLUCOMUTASE (ALPHA-D-GLUCOSE-1,6-BISPHOSPHATE-DEPENDENT)"/>
    <property type="match status" value="1"/>
</dbReference>
<dbReference type="Gene3D" id="3.40.120.10">
    <property type="entry name" value="Alpha-D-Glucose-1,6-Bisphosphate, subunit A, domain 3"/>
    <property type="match status" value="3"/>
</dbReference>
<evidence type="ECO:0000256" key="3">
    <source>
        <dbReference type="ARBA" id="ARBA00022723"/>
    </source>
</evidence>
<evidence type="ECO:0000313" key="14">
    <source>
        <dbReference type="Proteomes" id="UP000035909"/>
    </source>
</evidence>
<feature type="domain" description="Alpha-D-phosphohexomutase C-terminal" evidence="9">
    <location>
        <begin position="372"/>
        <end position="443"/>
    </location>
</feature>
<dbReference type="NCBIfam" id="TIGR01455">
    <property type="entry name" value="glmM"/>
    <property type="match status" value="1"/>
</dbReference>
<dbReference type="Proteomes" id="UP000035909">
    <property type="component" value="Unassembled WGS sequence"/>
</dbReference>
<comment type="PTM">
    <text evidence="6">Activated by phosphorylation.</text>
</comment>
<evidence type="ECO:0000256" key="4">
    <source>
        <dbReference type="ARBA" id="ARBA00022842"/>
    </source>
</evidence>
<dbReference type="InterPro" id="IPR005845">
    <property type="entry name" value="A-D-PHexomutase_a/b/a-II"/>
</dbReference>
<dbReference type="GO" id="GO:0009252">
    <property type="term" value="P:peptidoglycan biosynthetic process"/>
    <property type="evidence" value="ECO:0007669"/>
    <property type="project" value="TreeGrafter"/>
</dbReference>
<evidence type="ECO:0000256" key="5">
    <source>
        <dbReference type="ARBA" id="ARBA00023235"/>
    </source>
</evidence>
<dbReference type="HAMAP" id="MF_01554_B">
    <property type="entry name" value="GlmM_B"/>
    <property type="match status" value="1"/>
</dbReference>
<organism evidence="13 14">
    <name type="scientific">Photobacterium ganghwense</name>
    <dbReference type="NCBI Taxonomy" id="320778"/>
    <lineage>
        <taxon>Bacteria</taxon>
        <taxon>Pseudomonadati</taxon>
        <taxon>Pseudomonadota</taxon>
        <taxon>Gammaproteobacteria</taxon>
        <taxon>Vibrionales</taxon>
        <taxon>Vibrionaceae</taxon>
        <taxon>Photobacterium</taxon>
    </lineage>
</organism>
<dbReference type="InterPro" id="IPR016055">
    <property type="entry name" value="A-D-PHexomutase_a/b/a-I/II/III"/>
</dbReference>
<comment type="cofactor">
    <cofactor evidence="6">
        <name>Mg(2+)</name>
        <dbReference type="ChEBI" id="CHEBI:18420"/>
    </cofactor>
    <text evidence="6">Binds 1 Mg(2+) ion per subunit.</text>
</comment>
<dbReference type="Pfam" id="PF02880">
    <property type="entry name" value="PGM_PMM_III"/>
    <property type="match status" value="1"/>
</dbReference>
<dbReference type="EC" id="5.4.2.10" evidence="6 8"/>
<dbReference type="InterPro" id="IPR005841">
    <property type="entry name" value="Alpha-D-phosphohexomutase_SF"/>
</dbReference>
<evidence type="ECO:0000256" key="7">
    <source>
        <dbReference type="RuleBase" id="RU004326"/>
    </source>
</evidence>
<feature type="domain" description="Alpha-D-phosphohexomutase alpha/beta/alpha" evidence="12">
    <location>
        <begin position="257"/>
        <end position="365"/>
    </location>
</feature>
<dbReference type="NCBIfam" id="NF008139">
    <property type="entry name" value="PRK10887.1"/>
    <property type="match status" value="1"/>
</dbReference>
<feature type="binding site" evidence="6">
    <location>
        <position position="242"/>
    </location>
    <ligand>
        <name>Mg(2+)</name>
        <dbReference type="ChEBI" id="CHEBI:18420"/>
    </ligand>
</feature>
<dbReference type="EMBL" id="LDOU01000004">
    <property type="protein sequence ID" value="KLV10941.1"/>
    <property type="molecule type" value="Genomic_DNA"/>
</dbReference>
<keyword evidence="14" id="KW-1185">Reference proteome</keyword>
<dbReference type="InterPro" id="IPR050060">
    <property type="entry name" value="Phosphoglucosamine_mutase"/>
</dbReference>